<dbReference type="SFLD" id="SFLDG01129">
    <property type="entry name" value="C1.5:_HAD__Beta-PGM__Phosphata"/>
    <property type="match status" value="1"/>
</dbReference>
<name>A0A381TBS2_9ZZZZ</name>
<protein>
    <recommendedName>
        <fullName evidence="5">HAD family hydrolase</fullName>
    </recommendedName>
</protein>
<dbReference type="GO" id="GO:0003824">
    <property type="term" value="F:catalytic activity"/>
    <property type="evidence" value="ECO:0007669"/>
    <property type="project" value="UniProtKB-ARBA"/>
</dbReference>
<dbReference type="NCBIfam" id="TIGR01509">
    <property type="entry name" value="HAD-SF-IA-v3"/>
    <property type="match status" value="1"/>
</dbReference>
<accession>A0A381TBS2</accession>
<dbReference type="InterPro" id="IPR051600">
    <property type="entry name" value="Beta-PGM-like"/>
</dbReference>
<keyword evidence="2" id="KW-0479">Metal-binding</keyword>
<dbReference type="GO" id="GO:0046872">
    <property type="term" value="F:metal ion binding"/>
    <property type="evidence" value="ECO:0007669"/>
    <property type="project" value="UniProtKB-KW"/>
</dbReference>
<dbReference type="InterPro" id="IPR041492">
    <property type="entry name" value="HAD_2"/>
</dbReference>
<dbReference type="PANTHER" id="PTHR46193:SF10">
    <property type="entry name" value="6-PHOSPHOGLUCONATE PHOSPHATASE"/>
    <property type="match status" value="1"/>
</dbReference>
<dbReference type="CDD" id="cd07526">
    <property type="entry name" value="HAD_BPGM_like"/>
    <property type="match status" value="1"/>
</dbReference>
<evidence type="ECO:0000256" key="3">
    <source>
        <dbReference type="ARBA" id="ARBA00022842"/>
    </source>
</evidence>
<dbReference type="SUPFAM" id="SSF56784">
    <property type="entry name" value="HAD-like"/>
    <property type="match status" value="1"/>
</dbReference>
<dbReference type="InterPro" id="IPR006439">
    <property type="entry name" value="HAD-SF_hydro_IA"/>
</dbReference>
<evidence type="ECO:0000256" key="1">
    <source>
        <dbReference type="ARBA" id="ARBA00001946"/>
    </source>
</evidence>
<gene>
    <name evidence="4" type="ORF">METZ01_LOCUS66028</name>
</gene>
<proteinExistence type="predicted"/>
<reference evidence="4" key="1">
    <citation type="submission" date="2018-05" db="EMBL/GenBank/DDBJ databases">
        <authorList>
            <person name="Lanie J.A."/>
            <person name="Ng W.-L."/>
            <person name="Kazmierczak K.M."/>
            <person name="Andrzejewski T.M."/>
            <person name="Davidsen T.M."/>
            <person name="Wayne K.J."/>
            <person name="Tettelin H."/>
            <person name="Glass J.I."/>
            <person name="Rusch D."/>
            <person name="Podicherti R."/>
            <person name="Tsui H.-C.T."/>
            <person name="Winkler M.E."/>
        </authorList>
    </citation>
    <scope>NUCLEOTIDE SEQUENCE</scope>
</reference>
<dbReference type="Gene3D" id="3.40.50.1000">
    <property type="entry name" value="HAD superfamily/HAD-like"/>
    <property type="match status" value="1"/>
</dbReference>
<dbReference type="SFLD" id="SFLDS00003">
    <property type="entry name" value="Haloacid_Dehalogenase"/>
    <property type="match status" value="1"/>
</dbReference>
<organism evidence="4">
    <name type="scientific">marine metagenome</name>
    <dbReference type="NCBI Taxonomy" id="408172"/>
    <lineage>
        <taxon>unclassified sequences</taxon>
        <taxon>metagenomes</taxon>
        <taxon>ecological metagenomes</taxon>
    </lineage>
</organism>
<dbReference type="InterPro" id="IPR023214">
    <property type="entry name" value="HAD_sf"/>
</dbReference>
<dbReference type="PANTHER" id="PTHR46193">
    <property type="entry name" value="6-PHOSPHOGLUCONATE PHOSPHATASE"/>
    <property type="match status" value="1"/>
</dbReference>
<evidence type="ECO:0000256" key="2">
    <source>
        <dbReference type="ARBA" id="ARBA00022723"/>
    </source>
</evidence>
<keyword evidence="3" id="KW-0460">Magnesium</keyword>
<evidence type="ECO:0000313" key="4">
    <source>
        <dbReference type="EMBL" id="SVA13174.1"/>
    </source>
</evidence>
<dbReference type="Gene3D" id="1.10.150.240">
    <property type="entry name" value="Putative phosphatase, domain 2"/>
    <property type="match status" value="1"/>
</dbReference>
<dbReference type="InterPro" id="IPR036412">
    <property type="entry name" value="HAD-like_sf"/>
</dbReference>
<dbReference type="EMBL" id="UINC01004282">
    <property type="protein sequence ID" value="SVA13174.1"/>
    <property type="molecule type" value="Genomic_DNA"/>
</dbReference>
<dbReference type="AlphaFoldDB" id="A0A381TBS2"/>
<comment type="cofactor">
    <cofactor evidence="1">
        <name>Mg(2+)</name>
        <dbReference type="ChEBI" id="CHEBI:18420"/>
    </cofactor>
</comment>
<dbReference type="Pfam" id="PF13419">
    <property type="entry name" value="HAD_2"/>
    <property type="match status" value="1"/>
</dbReference>
<evidence type="ECO:0008006" key="5">
    <source>
        <dbReference type="Google" id="ProtNLM"/>
    </source>
</evidence>
<dbReference type="InterPro" id="IPR023198">
    <property type="entry name" value="PGP-like_dom2"/>
</dbReference>
<sequence length="213" mass="23759">MTPDLVIFDCDGVLVDSETISNSVLSESLETVGLNISPEACMDLFLGKSWNYCFHVIKKRLGTEPPHSLYETYMKKLFVEFEKNLNPIEDVQFALDEITHPKCVASSGSHLKINKTLSITGLLERFGEHVYSTDDVKFGKPAPDLFLHAAIEMNATPSNTLVIEDSTAGVEAAYRAGMTPIAFCAKKTNPTIERWETIVFRSMRELPGLINRL</sequence>